<comment type="caution">
    <text evidence="2">The sequence shown here is derived from an EMBL/GenBank/DDBJ whole genome shotgun (WGS) entry which is preliminary data.</text>
</comment>
<dbReference type="Proteomes" id="UP000003657">
    <property type="component" value="Unassembled WGS sequence"/>
</dbReference>
<evidence type="ECO:0000313" key="2">
    <source>
        <dbReference type="EMBL" id="EIA32087.1"/>
    </source>
</evidence>
<accession>H7G0D0</accession>
<proteinExistence type="predicted"/>
<dbReference type="HOGENOM" id="CLU_3390066_0_0_9"/>
<dbReference type="EMBL" id="AICL01000005">
    <property type="protein sequence ID" value="EIA32087.1"/>
    <property type="molecule type" value="Genomic_DNA"/>
</dbReference>
<keyword evidence="1" id="KW-0472">Membrane</keyword>
<dbReference type="AlphaFoldDB" id="H7G0D0"/>
<protein>
    <submittedName>
        <fullName evidence="2">Uncharacterized protein</fullName>
    </submittedName>
</protein>
<sequence length="32" mass="3913">MKLSKYFNTKFFYRIVALIFALFLFSMLMQIS</sequence>
<reference evidence="2 3" key="1">
    <citation type="journal article" date="2012" name="J. Bacteriol.">
        <title>Genome Sequence of Lactobacillus salivarius SMXD51, a Potential Probiotic Strain Isolated from Chicken Cecum, Showing Anti-Campylobacter Activity.</title>
        <authorList>
            <person name="Kergourlay G."/>
            <person name="Messaoudi S."/>
            <person name="Dousset X."/>
            <person name="Prevost H."/>
        </authorList>
    </citation>
    <scope>NUCLEOTIDE SEQUENCE [LARGE SCALE GENOMIC DNA]</scope>
    <source>
        <strain evidence="2 3">SMXD51</strain>
    </source>
</reference>
<keyword evidence="1" id="KW-0812">Transmembrane</keyword>
<organism evidence="2 3">
    <name type="scientific">Ligilactobacillus salivarius SMXD51</name>
    <dbReference type="NCBI Taxonomy" id="1108963"/>
    <lineage>
        <taxon>Bacteria</taxon>
        <taxon>Bacillati</taxon>
        <taxon>Bacillota</taxon>
        <taxon>Bacilli</taxon>
        <taxon>Lactobacillales</taxon>
        <taxon>Lactobacillaceae</taxon>
        <taxon>Ligilactobacillus</taxon>
    </lineage>
</organism>
<name>H7G0D0_9LACO</name>
<keyword evidence="1" id="KW-1133">Transmembrane helix</keyword>
<evidence type="ECO:0000313" key="3">
    <source>
        <dbReference type="Proteomes" id="UP000003657"/>
    </source>
</evidence>
<feature type="transmembrane region" description="Helical" evidence="1">
    <location>
        <begin position="12"/>
        <end position="31"/>
    </location>
</feature>
<gene>
    <name evidence="2" type="ORF">SMXD51_06867</name>
</gene>
<dbReference type="PATRIC" id="fig|1108963.3.peg.383"/>
<evidence type="ECO:0000256" key="1">
    <source>
        <dbReference type="SAM" id="Phobius"/>
    </source>
</evidence>